<evidence type="ECO:0000313" key="1">
    <source>
        <dbReference type="EMBL" id="KAF8427641.1"/>
    </source>
</evidence>
<dbReference type="EMBL" id="WHUW01000078">
    <property type="protein sequence ID" value="KAF8427641.1"/>
    <property type="molecule type" value="Genomic_DNA"/>
</dbReference>
<sequence>MSYTKTLTFKTQDLGTDATLLLIFDKASDGLYNNKFPAVWKLAMFGASGPFHFTATFSSQLSWLKPATDLGSIVGASAYTPINYNQKTTLQQDGSGVLSFTPPETGTADSVTVVNGTSNSQDVALGSLPQGAFTPVPVYYWNGLGASESTQTKFQPVLRAYITSQYREGEIVKSEIATPRILEQDLSILDDNTTWNLRFDAAMGQFSITQA</sequence>
<dbReference type="AlphaFoldDB" id="A0AAD4BFM5"/>
<comment type="caution">
    <text evidence="1">The sequence shown here is derived from an EMBL/GenBank/DDBJ whole genome shotgun (WGS) entry which is preliminary data.</text>
</comment>
<accession>A0AAD4BFM5</accession>
<reference evidence="1" key="1">
    <citation type="submission" date="2019-10" db="EMBL/GenBank/DDBJ databases">
        <authorList>
            <consortium name="DOE Joint Genome Institute"/>
            <person name="Kuo A."/>
            <person name="Miyauchi S."/>
            <person name="Kiss E."/>
            <person name="Drula E."/>
            <person name="Kohler A."/>
            <person name="Sanchez-Garcia M."/>
            <person name="Andreopoulos B."/>
            <person name="Barry K.W."/>
            <person name="Bonito G."/>
            <person name="Buee M."/>
            <person name="Carver A."/>
            <person name="Chen C."/>
            <person name="Cichocki N."/>
            <person name="Clum A."/>
            <person name="Culley D."/>
            <person name="Crous P.W."/>
            <person name="Fauchery L."/>
            <person name="Girlanda M."/>
            <person name="Hayes R."/>
            <person name="Keri Z."/>
            <person name="LaButti K."/>
            <person name="Lipzen A."/>
            <person name="Lombard V."/>
            <person name="Magnuson J."/>
            <person name="Maillard F."/>
            <person name="Morin E."/>
            <person name="Murat C."/>
            <person name="Nolan M."/>
            <person name="Ohm R."/>
            <person name="Pangilinan J."/>
            <person name="Pereira M."/>
            <person name="Perotto S."/>
            <person name="Peter M."/>
            <person name="Riley R."/>
            <person name="Sitrit Y."/>
            <person name="Stielow B."/>
            <person name="Szollosi G."/>
            <person name="Zifcakova L."/>
            <person name="Stursova M."/>
            <person name="Spatafora J.W."/>
            <person name="Tedersoo L."/>
            <person name="Vaario L.-M."/>
            <person name="Yamada A."/>
            <person name="Yan M."/>
            <person name="Wang P."/>
            <person name="Xu J."/>
            <person name="Bruns T."/>
            <person name="Baldrian P."/>
            <person name="Vilgalys R."/>
            <person name="Henrissat B."/>
            <person name="Grigoriev I.V."/>
            <person name="Hibbett D."/>
            <person name="Nagy L.G."/>
            <person name="Martin F.M."/>
        </authorList>
    </citation>
    <scope>NUCLEOTIDE SEQUENCE</scope>
    <source>
        <strain evidence="1">BED1</strain>
    </source>
</reference>
<proteinExistence type="predicted"/>
<name>A0AAD4BFM5_BOLED</name>
<dbReference type="Proteomes" id="UP001194468">
    <property type="component" value="Unassembled WGS sequence"/>
</dbReference>
<evidence type="ECO:0000313" key="2">
    <source>
        <dbReference type="Proteomes" id="UP001194468"/>
    </source>
</evidence>
<keyword evidence="2" id="KW-1185">Reference proteome</keyword>
<organism evidence="1 2">
    <name type="scientific">Boletus edulis BED1</name>
    <dbReference type="NCBI Taxonomy" id="1328754"/>
    <lineage>
        <taxon>Eukaryota</taxon>
        <taxon>Fungi</taxon>
        <taxon>Dikarya</taxon>
        <taxon>Basidiomycota</taxon>
        <taxon>Agaricomycotina</taxon>
        <taxon>Agaricomycetes</taxon>
        <taxon>Agaricomycetidae</taxon>
        <taxon>Boletales</taxon>
        <taxon>Boletineae</taxon>
        <taxon>Boletaceae</taxon>
        <taxon>Boletoideae</taxon>
        <taxon>Boletus</taxon>
    </lineage>
</organism>
<gene>
    <name evidence="1" type="ORF">L210DRAFT_3565116</name>
</gene>
<reference evidence="1" key="2">
    <citation type="journal article" date="2020" name="Nat. Commun.">
        <title>Large-scale genome sequencing of mycorrhizal fungi provides insights into the early evolution of symbiotic traits.</title>
        <authorList>
            <person name="Miyauchi S."/>
            <person name="Kiss E."/>
            <person name="Kuo A."/>
            <person name="Drula E."/>
            <person name="Kohler A."/>
            <person name="Sanchez-Garcia M."/>
            <person name="Morin E."/>
            <person name="Andreopoulos B."/>
            <person name="Barry K.W."/>
            <person name="Bonito G."/>
            <person name="Buee M."/>
            <person name="Carver A."/>
            <person name="Chen C."/>
            <person name="Cichocki N."/>
            <person name="Clum A."/>
            <person name="Culley D."/>
            <person name="Crous P.W."/>
            <person name="Fauchery L."/>
            <person name="Girlanda M."/>
            <person name="Hayes R.D."/>
            <person name="Keri Z."/>
            <person name="LaButti K."/>
            <person name="Lipzen A."/>
            <person name="Lombard V."/>
            <person name="Magnuson J."/>
            <person name="Maillard F."/>
            <person name="Murat C."/>
            <person name="Nolan M."/>
            <person name="Ohm R.A."/>
            <person name="Pangilinan J."/>
            <person name="Pereira M.F."/>
            <person name="Perotto S."/>
            <person name="Peter M."/>
            <person name="Pfister S."/>
            <person name="Riley R."/>
            <person name="Sitrit Y."/>
            <person name="Stielow J.B."/>
            <person name="Szollosi G."/>
            <person name="Zifcakova L."/>
            <person name="Stursova M."/>
            <person name="Spatafora J.W."/>
            <person name="Tedersoo L."/>
            <person name="Vaario L.M."/>
            <person name="Yamada A."/>
            <person name="Yan M."/>
            <person name="Wang P."/>
            <person name="Xu J."/>
            <person name="Bruns T."/>
            <person name="Baldrian P."/>
            <person name="Vilgalys R."/>
            <person name="Dunand C."/>
            <person name="Henrissat B."/>
            <person name="Grigoriev I.V."/>
            <person name="Hibbett D."/>
            <person name="Nagy L.G."/>
            <person name="Martin F.M."/>
        </authorList>
    </citation>
    <scope>NUCLEOTIDE SEQUENCE</scope>
    <source>
        <strain evidence="1">BED1</strain>
    </source>
</reference>
<protein>
    <submittedName>
        <fullName evidence="1">Uncharacterized protein</fullName>
    </submittedName>
</protein>